<dbReference type="PANTHER" id="PTHR23226">
    <property type="entry name" value="ZINC FINGER AND SCAN DOMAIN-CONTAINING"/>
    <property type="match status" value="1"/>
</dbReference>
<keyword evidence="17" id="KW-1185">Reference proteome</keyword>
<dbReference type="GO" id="GO:0005634">
    <property type="term" value="C:nucleus"/>
    <property type="evidence" value="ECO:0007669"/>
    <property type="project" value="UniProtKB-SubCell"/>
</dbReference>
<evidence type="ECO:0000259" key="14">
    <source>
        <dbReference type="PROSITE" id="PS50157"/>
    </source>
</evidence>
<feature type="domain" description="C2H2-type" evidence="14">
    <location>
        <begin position="439"/>
        <end position="466"/>
    </location>
</feature>
<dbReference type="PROSITE" id="PS50157">
    <property type="entry name" value="ZINC_FINGER_C2H2_2"/>
    <property type="match status" value="5"/>
</dbReference>
<feature type="domain" description="C2H2-type" evidence="14">
    <location>
        <begin position="467"/>
        <end position="494"/>
    </location>
</feature>
<dbReference type="GeneTree" id="ENSGT00940000163048"/>
<evidence type="ECO:0000313" key="16">
    <source>
        <dbReference type="Ensembl" id="ENSPSMP00000036239.1"/>
    </source>
</evidence>
<dbReference type="PANTHER" id="PTHR23226:SF306">
    <property type="entry name" value="ZINC FINGER AND SCAN DOMAIN-CONTAINING PROTEIN 5B"/>
    <property type="match status" value="1"/>
</dbReference>
<evidence type="ECO:0000256" key="3">
    <source>
        <dbReference type="ARBA" id="ARBA00006991"/>
    </source>
</evidence>
<reference evidence="16" key="2">
    <citation type="submission" date="2025-09" db="UniProtKB">
        <authorList>
            <consortium name="Ensembl"/>
        </authorList>
    </citation>
    <scope>IDENTIFICATION</scope>
</reference>
<dbReference type="Pfam" id="PF02023">
    <property type="entry name" value="SCAN"/>
    <property type="match status" value="1"/>
</dbReference>
<evidence type="ECO:0000256" key="2">
    <source>
        <dbReference type="ARBA" id="ARBA00004123"/>
    </source>
</evidence>
<organism evidence="16 17">
    <name type="scientific">Prolemur simus</name>
    <name type="common">Greater bamboo lemur</name>
    <name type="synonym">Hapalemur simus</name>
    <dbReference type="NCBI Taxonomy" id="1328070"/>
    <lineage>
        <taxon>Eukaryota</taxon>
        <taxon>Metazoa</taxon>
        <taxon>Chordata</taxon>
        <taxon>Craniata</taxon>
        <taxon>Vertebrata</taxon>
        <taxon>Euteleostomi</taxon>
        <taxon>Mammalia</taxon>
        <taxon>Eutheria</taxon>
        <taxon>Euarchontoglires</taxon>
        <taxon>Primates</taxon>
        <taxon>Strepsirrhini</taxon>
        <taxon>Lemuriformes</taxon>
        <taxon>Lemuridae</taxon>
        <taxon>Prolemur</taxon>
    </lineage>
</organism>
<sequence length="495" mass="56043">MSADQMSSGGQGNPCNSLGSQSPQSVSSQGTQLRNLDCDSEIWHENFRRFNCSGELDPIESLKRLTQLCHLWLRPDLHTKEQILDQLVLEQFVLSTPLALQALVKENGVKTCKDLEDMLRNNSKPKKWSIVSLQGQEYLVQESDVDMAKGQASDRDDEVDMSSKHESCVNQIPLEGSQVCRELQTLPGIHEPSRAQGEDVLLPETTSGEGDPEGVGPMQSLEEDLEEDREEETVVKCQEPQRPQDPAHSVREKDGKEPQEGMCMRNVDADTPSPPVLERDVSTQSRDRGHSQSLRRSQRRKLDTTSTSQEGPQAGATDVDSNESPGQDRLSSAHSPGPMEPVIHPPGQEASSPPRFECKECKKRFRYESQFLIHQRTHTGERPFKCPCGKGFLQHSDLRVHRRIHTGEKPYECDICHQRFTHQSTLHGHERIHTKERPYKCQFCEKSFNHRGNLNVHQRIHLALKPFTCPECTGTFRQLGTFKRHLKTHSKTTSQ</sequence>
<evidence type="ECO:0000256" key="9">
    <source>
        <dbReference type="ARBA" id="ARBA00023163"/>
    </source>
</evidence>
<dbReference type="Proteomes" id="UP000694414">
    <property type="component" value="Unplaced"/>
</dbReference>
<feature type="domain" description="C2H2-type" evidence="14">
    <location>
        <begin position="384"/>
        <end position="410"/>
    </location>
</feature>
<comment type="similarity">
    <text evidence="3">Belongs to the krueppel C2H2-type zinc-finger protein family.</text>
</comment>
<feature type="domain" description="SCAN box" evidence="15">
    <location>
        <begin position="44"/>
        <end position="107"/>
    </location>
</feature>
<reference evidence="16" key="1">
    <citation type="submission" date="2025-08" db="UniProtKB">
        <authorList>
            <consortium name="Ensembl"/>
        </authorList>
    </citation>
    <scope>IDENTIFICATION</scope>
</reference>
<evidence type="ECO:0000256" key="7">
    <source>
        <dbReference type="ARBA" id="ARBA00022833"/>
    </source>
</evidence>
<keyword evidence="6 11" id="KW-0863">Zinc-finger</keyword>
<feature type="domain" description="C2H2-type" evidence="14">
    <location>
        <begin position="411"/>
        <end position="438"/>
    </location>
</feature>
<evidence type="ECO:0008006" key="18">
    <source>
        <dbReference type="Google" id="ProtNLM"/>
    </source>
</evidence>
<dbReference type="FunFam" id="3.30.160.60:FF:001289">
    <property type="entry name" value="Zinc finger protein 574"/>
    <property type="match status" value="1"/>
</dbReference>
<keyword evidence="7" id="KW-0862">Zinc</keyword>
<comment type="subcellular location">
    <subcellularLocation>
        <location evidence="2 12">Nucleus</location>
    </subcellularLocation>
</comment>
<feature type="compositionally biased region" description="Acidic residues" evidence="13">
    <location>
        <begin position="221"/>
        <end position="231"/>
    </location>
</feature>
<dbReference type="AlphaFoldDB" id="A0A8C9AQV5"/>
<dbReference type="SUPFAM" id="SSF57667">
    <property type="entry name" value="beta-beta-alpha zinc fingers"/>
    <property type="match status" value="3"/>
</dbReference>
<feature type="compositionally biased region" description="Basic and acidic residues" evidence="13">
    <location>
        <begin position="248"/>
        <end position="259"/>
    </location>
</feature>
<dbReference type="InterPro" id="IPR036236">
    <property type="entry name" value="Znf_C2H2_sf"/>
</dbReference>
<dbReference type="Pfam" id="PF00096">
    <property type="entry name" value="zf-C2H2"/>
    <property type="match status" value="4"/>
</dbReference>
<dbReference type="GO" id="GO:0008270">
    <property type="term" value="F:zinc ion binding"/>
    <property type="evidence" value="ECO:0007669"/>
    <property type="project" value="UniProtKB-KW"/>
</dbReference>
<protein>
    <recommendedName>
        <fullName evidence="18">Zinc finger and SCAN domain-containing protein 5B-like</fullName>
    </recommendedName>
</protein>
<evidence type="ECO:0000256" key="8">
    <source>
        <dbReference type="ARBA" id="ARBA00023015"/>
    </source>
</evidence>
<evidence type="ECO:0000256" key="1">
    <source>
        <dbReference type="ARBA" id="ARBA00003767"/>
    </source>
</evidence>
<feature type="compositionally biased region" description="Polar residues" evidence="13">
    <location>
        <begin position="322"/>
        <end position="334"/>
    </location>
</feature>
<evidence type="ECO:0000313" key="17">
    <source>
        <dbReference type="Proteomes" id="UP000694414"/>
    </source>
</evidence>
<evidence type="ECO:0000256" key="6">
    <source>
        <dbReference type="ARBA" id="ARBA00022771"/>
    </source>
</evidence>
<dbReference type="SMART" id="SM00431">
    <property type="entry name" value="SCAN"/>
    <property type="match status" value="1"/>
</dbReference>
<feature type="domain" description="C2H2-type" evidence="14">
    <location>
        <begin position="356"/>
        <end position="383"/>
    </location>
</feature>
<dbReference type="Gene3D" id="1.10.4020.10">
    <property type="entry name" value="DNA breaking-rejoining enzymes"/>
    <property type="match status" value="1"/>
</dbReference>
<dbReference type="FunFam" id="3.30.160.60:FF:000358">
    <property type="entry name" value="zinc finger protein 24"/>
    <property type="match status" value="1"/>
</dbReference>
<dbReference type="FunFam" id="3.30.160.60:FF:000446">
    <property type="entry name" value="Zinc finger protein"/>
    <property type="match status" value="1"/>
</dbReference>
<evidence type="ECO:0000256" key="4">
    <source>
        <dbReference type="ARBA" id="ARBA00022723"/>
    </source>
</evidence>
<evidence type="ECO:0000256" key="11">
    <source>
        <dbReference type="PROSITE-ProRule" id="PRU00042"/>
    </source>
</evidence>
<evidence type="ECO:0000259" key="15">
    <source>
        <dbReference type="PROSITE" id="PS50804"/>
    </source>
</evidence>
<name>A0A8C9AQV5_PROSS</name>
<feature type="region of interest" description="Disordered" evidence="13">
    <location>
        <begin position="1"/>
        <end position="30"/>
    </location>
</feature>
<dbReference type="FunFam" id="3.30.160.60:FF:002402">
    <property type="entry name" value="Zinc finger protein 347"/>
    <property type="match status" value="1"/>
</dbReference>
<comment type="function">
    <text evidence="1">May be involved in transcriptional regulation.</text>
</comment>
<proteinExistence type="inferred from homology"/>
<dbReference type="GO" id="GO:0000978">
    <property type="term" value="F:RNA polymerase II cis-regulatory region sequence-specific DNA binding"/>
    <property type="evidence" value="ECO:0007669"/>
    <property type="project" value="TreeGrafter"/>
</dbReference>
<evidence type="ECO:0000256" key="13">
    <source>
        <dbReference type="SAM" id="MobiDB-lite"/>
    </source>
</evidence>
<keyword evidence="8" id="KW-0805">Transcription regulation</keyword>
<keyword evidence="4" id="KW-0479">Metal-binding</keyword>
<dbReference type="FunFam" id="3.30.160.60:FF:000060">
    <property type="entry name" value="zinc finger protein 436"/>
    <property type="match status" value="1"/>
</dbReference>
<dbReference type="InterPro" id="IPR038269">
    <property type="entry name" value="SCAN_sf"/>
</dbReference>
<evidence type="ECO:0000256" key="10">
    <source>
        <dbReference type="ARBA" id="ARBA00023242"/>
    </source>
</evidence>
<keyword evidence="5" id="KW-0677">Repeat</keyword>
<evidence type="ECO:0000256" key="5">
    <source>
        <dbReference type="ARBA" id="ARBA00022737"/>
    </source>
</evidence>
<keyword evidence="9" id="KW-0804">Transcription</keyword>
<dbReference type="GO" id="GO:0000981">
    <property type="term" value="F:DNA-binding transcription factor activity, RNA polymerase II-specific"/>
    <property type="evidence" value="ECO:0007669"/>
    <property type="project" value="TreeGrafter"/>
</dbReference>
<dbReference type="Ensembl" id="ENSPSMT00000041754.1">
    <property type="protein sequence ID" value="ENSPSMP00000036239.1"/>
    <property type="gene ID" value="ENSPSMG00000024928.1"/>
</dbReference>
<dbReference type="SUPFAM" id="SSF47353">
    <property type="entry name" value="Retrovirus capsid dimerization domain-like"/>
    <property type="match status" value="1"/>
</dbReference>
<dbReference type="PROSITE" id="PS00028">
    <property type="entry name" value="ZINC_FINGER_C2H2_1"/>
    <property type="match status" value="4"/>
</dbReference>
<dbReference type="InterPro" id="IPR003309">
    <property type="entry name" value="SCAN_dom"/>
</dbReference>
<dbReference type="InterPro" id="IPR013087">
    <property type="entry name" value="Znf_C2H2_type"/>
</dbReference>
<evidence type="ECO:0000256" key="12">
    <source>
        <dbReference type="PROSITE-ProRule" id="PRU00187"/>
    </source>
</evidence>
<feature type="compositionally biased region" description="Polar residues" evidence="13">
    <location>
        <begin position="1"/>
        <end position="16"/>
    </location>
</feature>
<dbReference type="SMART" id="SM00355">
    <property type="entry name" value="ZnF_C2H2"/>
    <property type="match status" value="5"/>
</dbReference>
<feature type="compositionally biased region" description="Basic and acidic residues" evidence="13">
    <location>
        <begin position="277"/>
        <end position="290"/>
    </location>
</feature>
<feature type="compositionally biased region" description="Low complexity" evidence="13">
    <location>
        <begin position="17"/>
        <end position="30"/>
    </location>
</feature>
<keyword evidence="10 12" id="KW-0539">Nucleus</keyword>
<dbReference type="PROSITE" id="PS50804">
    <property type="entry name" value="SCAN_BOX"/>
    <property type="match status" value="1"/>
</dbReference>
<accession>A0A8C9AQV5</accession>
<feature type="region of interest" description="Disordered" evidence="13">
    <location>
        <begin position="188"/>
        <end position="355"/>
    </location>
</feature>
<dbReference type="Gene3D" id="3.30.160.60">
    <property type="entry name" value="Classic Zinc Finger"/>
    <property type="match status" value="5"/>
</dbReference>